<evidence type="ECO:0000256" key="1">
    <source>
        <dbReference type="SAM" id="Phobius"/>
    </source>
</evidence>
<organism evidence="2">
    <name type="scientific">marine metagenome</name>
    <dbReference type="NCBI Taxonomy" id="408172"/>
    <lineage>
        <taxon>unclassified sequences</taxon>
        <taxon>metagenomes</taxon>
        <taxon>ecological metagenomes</taxon>
    </lineage>
</organism>
<gene>
    <name evidence="2" type="ORF">METZ01_LOCUS9694</name>
</gene>
<feature type="transmembrane region" description="Helical" evidence="1">
    <location>
        <begin position="31"/>
        <end position="50"/>
    </location>
</feature>
<evidence type="ECO:0000313" key="2">
    <source>
        <dbReference type="EMBL" id="SUZ56840.1"/>
    </source>
</evidence>
<reference evidence="2" key="1">
    <citation type="submission" date="2018-05" db="EMBL/GenBank/DDBJ databases">
        <authorList>
            <person name="Lanie J.A."/>
            <person name="Ng W.-L."/>
            <person name="Kazmierczak K.M."/>
            <person name="Andrzejewski T.M."/>
            <person name="Davidsen T.M."/>
            <person name="Wayne K.J."/>
            <person name="Tettelin H."/>
            <person name="Glass J.I."/>
            <person name="Rusch D."/>
            <person name="Podicherti R."/>
            <person name="Tsui H.-C.T."/>
            <person name="Winkler M.E."/>
        </authorList>
    </citation>
    <scope>NUCLEOTIDE SEQUENCE</scope>
</reference>
<keyword evidence="1" id="KW-0812">Transmembrane</keyword>
<sequence length="57" mass="6273">MPVHIKIIVSIITLVVGAAFLYFEILHGQMSVGLVGAGLAVFMVISMWLFREPGRRS</sequence>
<accession>A0A381NQI9</accession>
<protein>
    <submittedName>
        <fullName evidence="2">Uncharacterized protein</fullName>
    </submittedName>
</protein>
<keyword evidence="1" id="KW-1133">Transmembrane helix</keyword>
<keyword evidence="1" id="KW-0472">Membrane</keyword>
<dbReference type="AlphaFoldDB" id="A0A381NQI9"/>
<dbReference type="EMBL" id="UINC01000526">
    <property type="protein sequence ID" value="SUZ56840.1"/>
    <property type="molecule type" value="Genomic_DNA"/>
</dbReference>
<feature type="transmembrane region" description="Helical" evidence="1">
    <location>
        <begin position="7"/>
        <end position="25"/>
    </location>
</feature>
<name>A0A381NQI9_9ZZZZ</name>
<proteinExistence type="predicted"/>